<dbReference type="EMBL" id="JBFTWV010000001">
    <property type="protein sequence ID" value="KAL2801072.1"/>
    <property type="molecule type" value="Genomic_DNA"/>
</dbReference>
<evidence type="ECO:0000313" key="2">
    <source>
        <dbReference type="Proteomes" id="UP001610563"/>
    </source>
</evidence>
<name>A0ABR4GPY6_9EURO</name>
<reference evidence="1 2" key="1">
    <citation type="submission" date="2024-07" db="EMBL/GenBank/DDBJ databases">
        <title>Section-level genome sequencing and comparative genomics of Aspergillus sections Usti and Cavernicolus.</title>
        <authorList>
            <consortium name="Lawrence Berkeley National Laboratory"/>
            <person name="Nybo J.L."/>
            <person name="Vesth T.C."/>
            <person name="Theobald S."/>
            <person name="Frisvad J.C."/>
            <person name="Larsen T.O."/>
            <person name="Kjaerboelling I."/>
            <person name="Rothschild-Mancinelli K."/>
            <person name="Lyhne E.K."/>
            <person name="Kogle M.E."/>
            <person name="Barry K."/>
            <person name="Clum A."/>
            <person name="Na H."/>
            <person name="Ledsgaard L."/>
            <person name="Lin J."/>
            <person name="Lipzen A."/>
            <person name="Kuo A."/>
            <person name="Riley R."/>
            <person name="Mondo S."/>
            <person name="Labutti K."/>
            <person name="Haridas S."/>
            <person name="Pangalinan J."/>
            <person name="Salamov A.A."/>
            <person name="Simmons B.A."/>
            <person name="Magnuson J.K."/>
            <person name="Chen J."/>
            <person name="Drula E."/>
            <person name="Henrissat B."/>
            <person name="Wiebenga A."/>
            <person name="Lubbers R.J."/>
            <person name="Gomes A.C."/>
            <person name="Makela M.R."/>
            <person name="Stajich J."/>
            <person name="Grigoriev I.V."/>
            <person name="Mortensen U.H."/>
            <person name="De Vries R.P."/>
            <person name="Baker S.E."/>
            <person name="Andersen M.R."/>
        </authorList>
    </citation>
    <scope>NUCLEOTIDE SEQUENCE [LARGE SCALE GENOMIC DNA]</scope>
    <source>
        <strain evidence="1 2">CBS 209.92</strain>
    </source>
</reference>
<gene>
    <name evidence="1" type="ORF">BJX66DRAFT_288983</name>
</gene>
<dbReference type="SUPFAM" id="SSF54909">
    <property type="entry name" value="Dimeric alpha+beta barrel"/>
    <property type="match status" value="1"/>
</dbReference>
<organism evidence="1 2">
    <name type="scientific">Aspergillus keveii</name>
    <dbReference type="NCBI Taxonomy" id="714993"/>
    <lineage>
        <taxon>Eukaryota</taxon>
        <taxon>Fungi</taxon>
        <taxon>Dikarya</taxon>
        <taxon>Ascomycota</taxon>
        <taxon>Pezizomycotina</taxon>
        <taxon>Eurotiomycetes</taxon>
        <taxon>Eurotiomycetidae</taxon>
        <taxon>Eurotiales</taxon>
        <taxon>Aspergillaceae</taxon>
        <taxon>Aspergillus</taxon>
        <taxon>Aspergillus subgen. Nidulantes</taxon>
    </lineage>
</organism>
<evidence type="ECO:0000313" key="1">
    <source>
        <dbReference type="EMBL" id="KAL2801072.1"/>
    </source>
</evidence>
<comment type="caution">
    <text evidence="1">The sequence shown here is derived from an EMBL/GenBank/DDBJ whole genome shotgun (WGS) entry which is preliminary data.</text>
</comment>
<dbReference type="Gene3D" id="3.30.70.100">
    <property type="match status" value="1"/>
</dbReference>
<protein>
    <recommendedName>
        <fullName evidence="3">ABM domain-containing protein</fullName>
    </recommendedName>
</protein>
<dbReference type="Proteomes" id="UP001610563">
    <property type="component" value="Unassembled WGS sequence"/>
</dbReference>
<evidence type="ECO:0008006" key="3">
    <source>
        <dbReference type="Google" id="ProtNLM"/>
    </source>
</evidence>
<sequence>MSEVHIVATFHPVVGKVDRMRDILRVQCATVHEREDYALRFMLTEEISAGDRPSFCLFETYTSTTTVEQHLQEPHFKAMLKTMEDEGLMASPPAVLKTTTVAGFDLDRELVL</sequence>
<proteinExistence type="predicted"/>
<dbReference type="InterPro" id="IPR011008">
    <property type="entry name" value="Dimeric_a/b-barrel"/>
</dbReference>
<accession>A0ABR4GPY6</accession>
<keyword evidence="2" id="KW-1185">Reference proteome</keyword>